<reference evidence="4 5" key="1">
    <citation type="journal article" date="2019" name="Front. Genet.">
        <title>Whole-Genome Sequencing of the Opportunistic Yeast Pathogen Candida inconspicua Uncovers Its Hybrid Origin.</title>
        <authorList>
            <person name="Mixao V."/>
            <person name="Hansen A.P."/>
            <person name="Saus E."/>
            <person name="Boekhout T."/>
            <person name="Lass-Florl C."/>
            <person name="Gabaldon T."/>
        </authorList>
    </citation>
    <scope>NUCLEOTIDE SEQUENCE [LARGE SCALE GENOMIC DNA]</scope>
    <source>
        <strain evidence="4 5">CBS 180</strain>
    </source>
</reference>
<protein>
    <recommendedName>
        <fullName evidence="3">SH3 domain-containing protein</fullName>
    </recommendedName>
</protein>
<dbReference type="InterPro" id="IPR036028">
    <property type="entry name" value="SH3-like_dom_sf"/>
</dbReference>
<dbReference type="GO" id="GO:0051666">
    <property type="term" value="P:actin cortical patch localization"/>
    <property type="evidence" value="ECO:0007669"/>
    <property type="project" value="InterPro"/>
</dbReference>
<name>A0A4T0X3Z2_9ASCO</name>
<dbReference type="PROSITE" id="PS50002">
    <property type="entry name" value="SH3"/>
    <property type="match status" value="1"/>
</dbReference>
<comment type="caution">
    <text evidence="4">The sequence shown here is derived from an EMBL/GenBank/DDBJ whole genome shotgun (WGS) entry which is preliminary data.</text>
</comment>
<dbReference type="InterPro" id="IPR027267">
    <property type="entry name" value="AH/BAR_dom_sf"/>
</dbReference>
<dbReference type="Proteomes" id="UP000307173">
    <property type="component" value="Unassembled WGS sequence"/>
</dbReference>
<evidence type="ECO:0000256" key="2">
    <source>
        <dbReference type="PROSITE-ProRule" id="PRU00192"/>
    </source>
</evidence>
<evidence type="ECO:0000256" key="1">
    <source>
        <dbReference type="ARBA" id="ARBA00022443"/>
    </source>
</evidence>
<dbReference type="STRING" id="52247.A0A4T0X3Z2"/>
<dbReference type="GO" id="GO:1990528">
    <property type="term" value="C:Rvs161p-Rvs167p complex"/>
    <property type="evidence" value="ECO:0007669"/>
    <property type="project" value="TreeGrafter"/>
</dbReference>
<dbReference type="GO" id="GO:0097320">
    <property type="term" value="P:plasma membrane tubulation"/>
    <property type="evidence" value="ECO:0007669"/>
    <property type="project" value="TreeGrafter"/>
</dbReference>
<dbReference type="GO" id="GO:0043332">
    <property type="term" value="C:mating projection tip"/>
    <property type="evidence" value="ECO:0007669"/>
    <property type="project" value="TreeGrafter"/>
</dbReference>
<accession>A0A4T0X3Z2</accession>
<organism evidence="4 5">
    <name type="scientific">Pichia inconspicua</name>
    <dbReference type="NCBI Taxonomy" id="52247"/>
    <lineage>
        <taxon>Eukaryota</taxon>
        <taxon>Fungi</taxon>
        <taxon>Dikarya</taxon>
        <taxon>Ascomycota</taxon>
        <taxon>Saccharomycotina</taxon>
        <taxon>Pichiomycetes</taxon>
        <taxon>Pichiales</taxon>
        <taxon>Pichiaceae</taxon>
        <taxon>Pichia</taxon>
    </lineage>
</organism>
<dbReference type="AlphaFoldDB" id="A0A4T0X3Z2"/>
<evidence type="ECO:0000259" key="3">
    <source>
        <dbReference type="PROSITE" id="PS50002"/>
    </source>
</evidence>
<dbReference type="PANTHER" id="PTHR47174">
    <property type="entry name" value="BRIDGING INTEGRATOR 3"/>
    <property type="match status" value="1"/>
</dbReference>
<dbReference type="SUPFAM" id="SSF50044">
    <property type="entry name" value="SH3-domain"/>
    <property type="match status" value="1"/>
</dbReference>
<dbReference type="Gene3D" id="1.20.1270.60">
    <property type="entry name" value="Arfaptin homology (AH) domain/BAR domain"/>
    <property type="match status" value="1"/>
</dbReference>
<keyword evidence="5" id="KW-1185">Reference proteome</keyword>
<keyword evidence="1 2" id="KW-0728">SH3 domain</keyword>
<dbReference type="Pfam" id="PF00018">
    <property type="entry name" value="SH3_1"/>
    <property type="match status" value="1"/>
</dbReference>
<sequence length="339" mass="39117">MYLFTNNVLLKAPQLIKSKLNINNETGSDSFTGMNGVSKAQLEHTKELISGFNILILEVKKHEVSLINYVNHCYNVFSLIEQILDQREKTLSPVVDTLRKNISTKSKHFENRSNSLFDQLSKLLKGVQKTIKEREYIALDFAKYNSQIQKYSQGNENTKKLFENKQKLLDTKSKIEKIDTVITNELPSLLILLNKIAELLAILICCHVHDIYETMYESFWCTKKMFPSVELDNVSFQKMKDDIKVQQASIIEKIESFKLFEYKSKINIYNDTTNISATVASPTKFGTALYPFKGEKEKNISFNKGDIVKVIEETQDGWWKGVHVVTGIEGLFPYNYFKF</sequence>
<dbReference type="SMART" id="SM00326">
    <property type="entry name" value="SH3"/>
    <property type="match status" value="1"/>
</dbReference>
<dbReference type="InterPro" id="IPR046982">
    <property type="entry name" value="BIN3/RVS161-like"/>
</dbReference>
<dbReference type="SUPFAM" id="SSF103657">
    <property type="entry name" value="BAR/IMD domain-like"/>
    <property type="match status" value="1"/>
</dbReference>
<feature type="domain" description="SH3" evidence="3">
    <location>
        <begin position="281"/>
        <end position="339"/>
    </location>
</feature>
<dbReference type="GO" id="GO:0006897">
    <property type="term" value="P:endocytosis"/>
    <property type="evidence" value="ECO:0007669"/>
    <property type="project" value="InterPro"/>
</dbReference>
<proteinExistence type="predicted"/>
<evidence type="ECO:0000313" key="5">
    <source>
        <dbReference type="Proteomes" id="UP000307173"/>
    </source>
</evidence>
<evidence type="ECO:0000313" key="4">
    <source>
        <dbReference type="EMBL" id="TID29602.1"/>
    </source>
</evidence>
<dbReference type="PANTHER" id="PTHR47174:SF1">
    <property type="entry name" value="REDUCED VIABILITY UPON STARVATION PROTEIN 167"/>
    <property type="match status" value="1"/>
</dbReference>
<dbReference type="GO" id="GO:0008289">
    <property type="term" value="F:lipid binding"/>
    <property type="evidence" value="ECO:0007669"/>
    <property type="project" value="TreeGrafter"/>
</dbReference>
<dbReference type="GO" id="GO:0030479">
    <property type="term" value="C:actin cortical patch"/>
    <property type="evidence" value="ECO:0007669"/>
    <property type="project" value="TreeGrafter"/>
</dbReference>
<dbReference type="Gene3D" id="2.30.30.40">
    <property type="entry name" value="SH3 Domains"/>
    <property type="match status" value="1"/>
</dbReference>
<dbReference type="GO" id="GO:0031097">
    <property type="term" value="C:medial cortex"/>
    <property type="evidence" value="ECO:0007669"/>
    <property type="project" value="TreeGrafter"/>
</dbReference>
<dbReference type="InterPro" id="IPR001452">
    <property type="entry name" value="SH3_domain"/>
</dbReference>
<dbReference type="OrthoDB" id="3989482at2759"/>
<gene>
    <name evidence="4" type="ORF">CANINC_001876</name>
</gene>
<dbReference type="EMBL" id="SELW01000283">
    <property type="protein sequence ID" value="TID29602.1"/>
    <property type="molecule type" value="Genomic_DNA"/>
</dbReference>